<keyword evidence="2" id="KW-0288">FMN</keyword>
<dbReference type="SUPFAM" id="SSF51679">
    <property type="entry name" value="Bacterial luciferase-like"/>
    <property type="match status" value="1"/>
</dbReference>
<gene>
    <name evidence="6" type="ORF">METZ01_LOCUS104377</name>
</gene>
<dbReference type="GO" id="GO:0046306">
    <property type="term" value="P:alkanesulfonate catabolic process"/>
    <property type="evidence" value="ECO:0007669"/>
    <property type="project" value="TreeGrafter"/>
</dbReference>
<proteinExistence type="predicted"/>
<reference evidence="6" key="1">
    <citation type="submission" date="2018-05" db="EMBL/GenBank/DDBJ databases">
        <authorList>
            <person name="Lanie J.A."/>
            <person name="Ng W.-L."/>
            <person name="Kazmierczak K.M."/>
            <person name="Andrzejewski T.M."/>
            <person name="Davidsen T.M."/>
            <person name="Wayne K.J."/>
            <person name="Tettelin H."/>
            <person name="Glass J.I."/>
            <person name="Rusch D."/>
            <person name="Podicherti R."/>
            <person name="Tsui H.-C.T."/>
            <person name="Winkler M.E."/>
        </authorList>
    </citation>
    <scope>NUCLEOTIDE SEQUENCE</scope>
</reference>
<dbReference type="Pfam" id="PF00296">
    <property type="entry name" value="Bac_luciferase"/>
    <property type="match status" value="1"/>
</dbReference>
<accession>A0A381WHY0</accession>
<feature type="domain" description="Luciferase-like" evidence="5">
    <location>
        <begin position="22"/>
        <end position="315"/>
    </location>
</feature>
<protein>
    <recommendedName>
        <fullName evidence="5">Luciferase-like domain-containing protein</fullName>
    </recommendedName>
</protein>
<evidence type="ECO:0000256" key="4">
    <source>
        <dbReference type="ARBA" id="ARBA00023033"/>
    </source>
</evidence>
<dbReference type="EMBL" id="UINC01011715">
    <property type="protein sequence ID" value="SVA51523.1"/>
    <property type="molecule type" value="Genomic_DNA"/>
</dbReference>
<evidence type="ECO:0000259" key="5">
    <source>
        <dbReference type="Pfam" id="PF00296"/>
    </source>
</evidence>
<dbReference type="InterPro" id="IPR011251">
    <property type="entry name" value="Luciferase-like_dom"/>
</dbReference>
<evidence type="ECO:0000256" key="3">
    <source>
        <dbReference type="ARBA" id="ARBA00023002"/>
    </source>
</evidence>
<keyword evidence="1" id="KW-0285">Flavoprotein</keyword>
<dbReference type="InterPro" id="IPR050172">
    <property type="entry name" value="SsuD_RutA_monooxygenase"/>
</dbReference>
<keyword evidence="3" id="KW-0560">Oxidoreductase</keyword>
<keyword evidence="4" id="KW-0503">Monooxygenase</keyword>
<dbReference type="PANTHER" id="PTHR42847">
    <property type="entry name" value="ALKANESULFONATE MONOOXYGENASE"/>
    <property type="match status" value="1"/>
</dbReference>
<organism evidence="6">
    <name type="scientific">marine metagenome</name>
    <dbReference type="NCBI Taxonomy" id="408172"/>
    <lineage>
        <taxon>unclassified sequences</taxon>
        <taxon>metagenomes</taxon>
        <taxon>ecological metagenomes</taxon>
    </lineage>
</organism>
<dbReference type="GO" id="GO:0008726">
    <property type="term" value="F:alkanesulfonate monooxygenase activity"/>
    <property type="evidence" value="ECO:0007669"/>
    <property type="project" value="TreeGrafter"/>
</dbReference>
<dbReference type="Gene3D" id="3.20.20.30">
    <property type="entry name" value="Luciferase-like domain"/>
    <property type="match status" value="1"/>
</dbReference>
<dbReference type="AlphaFoldDB" id="A0A381WHY0"/>
<name>A0A381WHY0_9ZZZZ</name>
<dbReference type="PANTHER" id="PTHR42847:SF4">
    <property type="entry name" value="ALKANESULFONATE MONOOXYGENASE-RELATED"/>
    <property type="match status" value="1"/>
</dbReference>
<sequence>MKFQLVINMERMSLDVDMCSVKNHALEMVQMADAGGFEIVWAAEHYGIEMTIAPNPFQILTWFAAHTERIRLGTAVVVAAYSHPVRVAGQAALLDLYSNGRLEFGIGSGAYQWEFDRMKPGLKQQQAYRYVQEMLPVVKALWQGDCAHTGEFWQFPTATSVPKPLQKPHPPIWLAARAPVTFDFAVKNNCNIMSWALTRPFSEVETYMARFKCALNEHLPSAKPLFATMRQTAVYPKPEDATHYLDALITKSGRFENLFKNLADVKNGFPEKVTLEKLSTRDEFDRDELQTNLMFGTPDVVINKLQAYQALGVDHYIYNASYGLDMSRQKQSLQLFIDEVMPAFQRCEDSPPPHYSKQP</sequence>
<dbReference type="InterPro" id="IPR036661">
    <property type="entry name" value="Luciferase-like_sf"/>
</dbReference>
<evidence type="ECO:0000256" key="2">
    <source>
        <dbReference type="ARBA" id="ARBA00022643"/>
    </source>
</evidence>
<evidence type="ECO:0000256" key="1">
    <source>
        <dbReference type="ARBA" id="ARBA00022630"/>
    </source>
</evidence>
<evidence type="ECO:0000313" key="6">
    <source>
        <dbReference type="EMBL" id="SVA51523.1"/>
    </source>
</evidence>